<name>A0AB94IYF1_9BACT</name>
<gene>
    <name evidence="2" type="ORF">SY1_20880</name>
</gene>
<reference evidence="3" key="1">
    <citation type="submission" date="2010-03" db="EMBL/GenBank/DDBJ databases">
        <title>The genome sequence of Synergistetes sp. SGP1.</title>
        <authorList>
            <consortium name="metaHIT consortium -- http://www.metahit.eu/"/>
            <person name="Pajon A."/>
            <person name="Turner K."/>
            <person name="Parkhill J."/>
            <person name="Wade W."/>
            <person name="Vartoukian S."/>
        </authorList>
    </citation>
    <scope>NUCLEOTIDE SEQUENCE [LARGE SCALE GENOMIC DNA]</scope>
    <source>
        <strain evidence="3">SGP1</strain>
    </source>
</reference>
<dbReference type="PANTHER" id="PTHR43777:SF1">
    <property type="entry name" value="MOLYBDENUM COFACTOR CYTIDYLYLTRANSFERASE"/>
    <property type="match status" value="1"/>
</dbReference>
<dbReference type="Pfam" id="PF12804">
    <property type="entry name" value="NTP_transf_3"/>
    <property type="match status" value="1"/>
</dbReference>
<dbReference type="KEGG" id="sbr:SY1_20880"/>
<dbReference type="AlphaFoldDB" id="A0AB94IYF1"/>
<dbReference type="EMBL" id="FP929056">
    <property type="protein sequence ID" value="CBL28846.1"/>
    <property type="molecule type" value="Genomic_DNA"/>
</dbReference>
<dbReference type="SUPFAM" id="SSF53448">
    <property type="entry name" value="Nucleotide-diphospho-sugar transferases"/>
    <property type="match status" value="1"/>
</dbReference>
<dbReference type="Proteomes" id="UP000008957">
    <property type="component" value="Chromosome"/>
</dbReference>
<evidence type="ECO:0000313" key="3">
    <source>
        <dbReference type="Proteomes" id="UP000008957"/>
    </source>
</evidence>
<evidence type="ECO:0000259" key="1">
    <source>
        <dbReference type="Pfam" id="PF12804"/>
    </source>
</evidence>
<reference evidence="2 3" key="2">
    <citation type="submission" date="2010-03" db="EMBL/GenBank/DDBJ databases">
        <authorList>
            <person name="Pajon A."/>
        </authorList>
    </citation>
    <scope>NUCLEOTIDE SEQUENCE [LARGE SCALE GENOMIC DNA]</scope>
    <source>
        <strain evidence="2 3">SGP1</strain>
    </source>
</reference>
<evidence type="ECO:0000313" key="2">
    <source>
        <dbReference type="EMBL" id="CBL28846.1"/>
    </source>
</evidence>
<organism evidence="2 3">
    <name type="scientific">Fretibacterium fastidiosum</name>
    <dbReference type="NCBI Taxonomy" id="651822"/>
    <lineage>
        <taxon>Bacteria</taxon>
        <taxon>Thermotogati</taxon>
        <taxon>Synergistota</taxon>
        <taxon>Synergistia</taxon>
        <taxon>Synergistales</taxon>
        <taxon>Aminobacteriaceae</taxon>
        <taxon>Fretibacterium</taxon>
    </lineage>
</organism>
<dbReference type="GO" id="GO:0016779">
    <property type="term" value="F:nucleotidyltransferase activity"/>
    <property type="evidence" value="ECO:0007669"/>
    <property type="project" value="UniProtKB-ARBA"/>
</dbReference>
<keyword evidence="3" id="KW-1185">Reference proteome</keyword>
<accession>A0AB94IYF1</accession>
<feature type="domain" description="MobA-like NTP transferase" evidence="1">
    <location>
        <begin position="182"/>
        <end position="358"/>
    </location>
</feature>
<dbReference type="Gene3D" id="3.90.550.10">
    <property type="entry name" value="Spore Coat Polysaccharide Biosynthesis Protein SpsA, Chain A"/>
    <property type="match status" value="1"/>
</dbReference>
<dbReference type="Pfam" id="PF19842">
    <property type="entry name" value="YqeC"/>
    <property type="match status" value="1"/>
</dbReference>
<dbReference type="CDD" id="cd04182">
    <property type="entry name" value="GT_2_like_f"/>
    <property type="match status" value="1"/>
</dbReference>
<sequence length="397" mass="43312">MNVCITTTTHIYNMPDRLNRPGMGDVVYRGIPEGEKLAYPGRAELVRLCREFDAVFVEADGSRHHPIKIPGAHEPVIPQEAGEIVVIMGFHSIGRPIGEVCQHLSLSDVDKMRAEFPGLTAVSPVTTAMIDFIAHTYYLAPLSTSEKFRNVPITYVRNNFLSAPSGMPAQVGKRVALILMTSGFSQRFGGPCSAKALCVPASNGNKLLYPFLGKELFRHGLASLIGAGDSLLKENGIESMIFLTEGNGLEERLSSDERDNVKLVPNPERSEGVAGSIRWGTAAAQATGCDAVLFMAGDQPNFPAADTARLVREFLCSGRPFGCAFSDHPANPGIFARVCYNDLMRLSGDAGAMRLIKKRPWMAYYYVVSPEKLLDVDRPDDLRHLILNGELPPPNPL</sequence>
<dbReference type="InterPro" id="IPR029044">
    <property type="entry name" value="Nucleotide-diphossugar_trans"/>
</dbReference>
<protein>
    <submittedName>
        <fullName evidence="2">Uncharacterized MobA-related protein</fullName>
    </submittedName>
</protein>
<dbReference type="InterPro" id="IPR017587">
    <property type="entry name" value="YqeC"/>
</dbReference>
<dbReference type="PANTHER" id="PTHR43777">
    <property type="entry name" value="MOLYBDENUM COFACTOR CYTIDYLYLTRANSFERASE"/>
    <property type="match status" value="1"/>
</dbReference>
<proteinExistence type="predicted"/>
<dbReference type="InterPro" id="IPR025877">
    <property type="entry name" value="MobA-like_NTP_Trfase"/>
</dbReference>